<protein>
    <submittedName>
        <fullName evidence="2">SagB-type dehydrogenase domain protein</fullName>
    </submittedName>
</protein>
<keyword evidence="3" id="KW-1185">Reference proteome</keyword>
<dbReference type="CDD" id="cd02142">
    <property type="entry name" value="McbC_SagB-like_oxidoreductase"/>
    <property type="match status" value="1"/>
</dbReference>
<dbReference type="KEGG" id="drt:Dret_0780"/>
<feature type="domain" description="Nitroreductase" evidence="1">
    <location>
        <begin position="64"/>
        <end position="242"/>
    </location>
</feature>
<dbReference type="OrthoDB" id="9801593at2"/>
<evidence type="ECO:0000313" key="3">
    <source>
        <dbReference type="Proteomes" id="UP000001052"/>
    </source>
</evidence>
<evidence type="ECO:0000259" key="1">
    <source>
        <dbReference type="Pfam" id="PF00881"/>
    </source>
</evidence>
<sequence>MPDLKNTLGYIYWQKTKFDRRQIRQMQRPAIAGTEREKIYPGAETIPLPRPGGALERPLQTILSRRRSRRRYHDSGLSLENAADLVWAAQGVTGQAGPYRLRTAPSAGALYPVETYLAVTDVTDIPSGLYHLRVRDFHLECLARGTFGPELARGCLDQAFVAEAPLVFVWSAVARRNMAKYGHRGFRYICMDLGHICQNVVLAAEALGLGTCPVAALYDDELNALFGLDGEEESVLYAASIGRV</sequence>
<dbReference type="NCBIfam" id="TIGR03605">
    <property type="entry name" value="antibiot_sagB"/>
    <property type="match status" value="1"/>
</dbReference>
<name>C8X0X5_DESRD</name>
<dbReference type="Pfam" id="PF00881">
    <property type="entry name" value="Nitroreductase"/>
    <property type="match status" value="1"/>
</dbReference>
<reference evidence="2 3" key="2">
    <citation type="journal article" date="2010" name="Stand. Genomic Sci.">
        <title>Complete genome sequence of Desulfohalobium retbaense type strain (HR(100)).</title>
        <authorList>
            <person name="Spring S."/>
            <person name="Nolan M."/>
            <person name="Lapidus A."/>
            <person name="Glavina Del Rio T."/>
            <person name="Copeland A."/>
            <person name="Tice H."/>
            <person name="Cheng J.F."/>
            <person name="Lucas S."/>
            <person name="Land M."/>
            <person name="Chen F."/>
            <person name="Bruce D."/>
            <person name="Goodwin L."/>
            <person name="Pitluck S."/>
            <person name="Ivanova N."/>
            <person name="Mavromatis K."/>
            <person name="Mikhailova N."/>
            <person name="Pati A."/>
            <person name="Chen A."/>
            <person name="Palaniappan K."/>
            <person name="Hauser L."/>
            <person name="Chang Y.J."/>
            <person name="Jeffries C.D."/>
            <person name="Munk C."/>
            <person name="Kiss H."/>
            <person name="Chain P."/>
            <person name="Han C."/>
            <person name="Brettin T."/>
            <person name="Detter J.C."/>
            <person name="Schuler E."/>
            <person name="Goker M."/>
            <person name="Rohde M."/>
            <person name="Bristow J."/>
            <person name="Eisen J.A."/>
            <person name="Markowitz V."/>
            <person name="Hugenholtz P."/>
            <person name="Kyrpides N.C."/>
            <person name="Klenk H.P."/>
        </authorList>
    </citation>
    <scope>NUCLEOTIDE SEQUENCE [LARGE SCALE GENOMIC DNA]</scope>
    <source>
        <strain evidence="2 3">DSM 5692</strain>
    </source>
</reference>
<evidence type="ECO:0000313" key="2">
    <source>
        <dbReference type="EMBL" id="ACV68072.1"/>
    </source>
</evidence>
<dbReference type="STRING" id="485915.Dret_0780"/>
<dbReference type="GO" id="GO:0016491">
    <property type="term" value="F:oxidoreductase activity"/>
    <property type="evidence" value="ECO:0007669"/>
    <property type="project" value="InterPro"/>
</dbReference>
<dbReference type="SUPFAM" id="SSF55469">
    <property type="entry name" value="FMN-dependent nitroreductase-like"/>
    <property type="match status" value="1"/>
</dbReference>
<dbReference type="eggNOG" id="COG0778">
    <property type="taxonomic scope" value="Bacteria"/>
</dbReference>
<dbReference type="Proteomes" id="UP000001052">
    <property type="component" value="Chromosome"/>
</dbReference>
<dbReference type="Gene3D" id="3.40.109.10">
    <property type="entry name" value="NADH Oxidase"/>
    <property type="match status" value="1"/>
</dbReference>
<dbReference type="PANTHER" id="PTHR43745">
    <property type="entry name" value="NITROREDUCTASE MJ1384-RELATED"/>
    <property type="match status" value="1"/>
</dbReference>
<organism evidence="2 3">
    <name type="scientific">Desulfohalobium retbaense (strain ATCC 49708 / DSM 5692 / JCM 16813 / HR100)</name>
    <dbReference type="NCBI Taxonomy" id="485915"/>
    <lineage>
        <taxon>Bacteria</taxon>
        <taxon>Pseudomonadati</taxon>
        <taxon>Thermodesulfobacteriota</taxon>
        <taxon>Desulfovibrionia</taxon>
        <taxon>Desulfovibrionales</taxon>
        <taxon>Desulfohalobiaceae</taxon>
        <taxon>Desulfohalobium</taxon>
    </lineage>
</organism>
<dbReference type="InterPro" id="IPR000415">
    <property type="entry name" value="Nitroreductase-like"/>
</dbReference>
<dbReference type="InterPro" id="IPR052544">
    <property type="entry name" value="Bacteriocin_Proc_Enz"/>
</dbReference>
<accession>C8X0X5</accession>
<dbReference type="AlphaFoldDB" id="C8X0X5"/>
<dbReference type="PANTHER" id="PTHR43745:SF2">
    <property type="entry name" value="NITROREDUCTASE MJ1384-RELATED"/>
    <property type="match status" value="1"/>
</dbReference>
<dbReference type="EMBL" id="CP001734">
    <property type="protein sequence ID" value="ACV68072.1"/>
    <property type="molecule type" value="Genomic_DNA"/>
</dbReference>
<reference evidence="3" key="1">
    <citation type="submission" date="2009-09" db="EMBL/GenBank/DDBJ databases">
        <title>The complete chromosome of Desulfohalobium retbaense DSM 5692.</title>
        <authorList>
            <consortium name="US DOE Joint Genome Institute (JGI-PGF)"/>
            <person name="Lucas S."/>
            <person name="Copeland A."/>
            <person name="Lapidus A."/>
            <person name="Glavina del Rio T."/>
            <person name="Dalin E."/>
            <person name="Tice H."/>
            <person name="Bruce D."/>
            <person name="Goodwin L."/>
            <person name="Pitluck S."/>
            <person name="Kyrpides N."/>
            <person name="Mavromatis K."/>
            <person name="Ivanova N."/>
            <person name="Mikhailova N."/>
            <person name="Munk A.C."/>
            <person name="Brettin T."/>
            <person name="Detter J.C."/>
            <person name="Han C."/>
            <person name="Tapia R."/>
            <person name="Larimer F."/>
            <person name="Land M."/>
            <person name="Hauser L."/>
            <person name="Markowitz V."/>
            <person name="Cheng J.-F."/>
            <person name="Hugenholtz P."/>
            <person name="Woyke T."/>
            <person name="Wu D."/>
            <person name="Spring S."/>
            <person name="Klenk H.-P."/>
            <person name="Eisen J.A."/>
        </authorList>
    </citation>
    <scope>NUCLEOTIDE SEQUENCE [LARGE SCALE GENOMIC DNA]</scope>
    <source>
        <strain evidence="3">DSM 5692</strain>
    </source>
</reference>
<dbReference type="InterPro" id="IPR029479">
    <property type="entry name" value="Nitroreductase"/>
</dbReference>
<dbReference type="RefSeq" id="WP_015751230.1">
    <property type="nucleotide sequence ID" value="NC_013223.1"/>
</dbReference>
<proteinExistence type="predicted"/>
<gene>
    <name evidence="2" type="ordered locus">Dret_0780</name>
</gene>
<dbReference type="HOGENOM" id="CLU_059362_3_2_7"/>
<dbReference type="InterPro" id="IPR020051">
    <property type="entry name" value="SagB-type_dehydrogenase"/>
</dbReference>